<sequence length="75" mass="8449">MLNVFGPNISTAEGSEWQRQRKLTATPFNEQKSTLTWRESLRQAGDMVDTWLPDTNGSARSTSEDTRTLVLHVLA</sequence>
<dbReference type="GO" id="GO:0005506">
    <property type="term" value="F:iron ion binding"/>
    <property type="evidence" value="ECO:0007669"/>
    <property type="project" value="InterPro"/>
</dbReference>
<dbReference type="RefSeq" id="XP_037162153.1">
    <property type="nucleotide sequence ID" value="XM_037310837.1"/>
</dbReference>
<dbReference type="EMBL" id="JACCJC010000045">
    <property type="protein sequence ID" value="KAF6232727.1"/>
    <property type="molecule type" value="Genomic_DNA"/>
</dbReference>
<evidence type="ECO:0000313" key="1">
    <source>
        <dbReference type="EMBL" id="KAF6232727.1"/>
    </source>
</evidence>
<dbReference type="InterPro" id="IPR036396">
    <property type="entry name" value="Cyt_P450_sf"/>
</dbReference>
<protein>
    <recommendedName>
        <fullName evidence="3">Cytochrome P450</fullName>
    </recommendedName>
</protein>
<dbReference type="GO" id="GO:0016705">
    <property type="term" value="F:oxidoreductase activity, acting on paired donors, with incorporation or reduction of molecular oxygen"/>
    <property type="evidence" value="ECO:0007669"/>
    <property type="project" value="InterPro"/>
</dbReference>
<dbReference type="Proteomes" id="UP000578531">
    <property type="component" value="Unassembled WGS sequence"/>
</dbReference>
<organism evidence="1 2">
    <name type="scientific">Letharia columbiana</name>
    <dbReference type="NCBI Taxonomy" id="112416"/>
    <lineage>
        <taxon>Eukaryota</taxon>
        <taxon>Fungi</taxon>
        <taxon>Dikarya</taxon>
        <taxon>Ascomycota</taxon>
        <taxon>Pezizomycotina</taxon>
        <taxon>Lecanoromycetes</taxon>
        <taxon>OSLEUM clade</taxon>
        <taxon>Lecanoromycetidae</taxon>
        <taxon>Lecanorales</taxon>
        <taxon>Lecanorineae</taxon>
        <taxon>Parmeliaceae</taxon>
        <taxon>Letharia</taxon>
    </lineage>
</organism>
<name>A0A8H6FQ74_9LECA</name>
<evidence type="ECO:0008006" key="3">
    <source>
        <dbReference type="Google" id="ProtNLM"/>
    </source>
</evidence>
<dbReference type="GO" id="GO:0020037">
    <property type="term" value="F:heme binding"/>
    <property type="evidence" value="ECO:0007669"/>
    <property type="project" value="InterPro"/>
</dbReference>
<comment type="caution">
    <text evidence="1">The sequence shown here is derived from an EMBL/GenBank/DDBJ whole genome shotgun (WGS) entry which is preliminary data.</text>
</comment>
<proteinExistence type="predicted"/>
<keyword evidence="2" id="KW-1185">Reference proteome</keyword>
<dbReference type="AlphaFoldDB" id="A0A8H6FQ74"/>
<dbReference type="GO" id="GO:0004497">
    <property type="term" value="F:monooxygenase activity"/>
    <property type="evidence" value="ECO:0007669"/>
    <property type="project" value="InterPro"/>
</dbReference>
<evidence type="ECO:0000313" key="2">
    <source>
        <dbReference type="Proteomes" id="UP000578531"/>
    </source>
</evidence>
<dbReference type="Gene3D" id="1.10.630.10">
    <property type="entry name" value="Cytochrome P450"/>
    <property type="match status" value="1"/>
</dbReference>
<gene>
    <name evidence="1" type="ORF">HO173_008941</name>
</gene>
<accession>A0A8H6FQ74</accession>
<reference evidence="1 2" key="1">
    <citation type="journal article" date="2020" name="Genomics">
        <title>Complete, high-quality genomes from long-read metagenomic sequencing of two wolf lichen thalli reveals enigmatic genome architecture.</title>
        <authorList>
            <person name="McKenzie S.K."/>
            <person name="Walston R.F."/>
            <person name="Allen J.L."/>
        </authorList>
    </citation>
    <scope>NUCLEOTIDE SEQUENCE [LARGE SCALE GENOMIC DNA]</scope>
    <source>
        <strain evidence="1">WasteWater2</strain>
    </source>
</reference>
<dbReference type="GeneID" id="59290595"/>
<dbReference type="OrthoDB" id="1470350at2759"/>
<dbReference type="SUPFAM" id="SSF48264">
    <property type="entry name" value="Cytochrome P450"/>
    <property type="match status" value="1"/>
</dbReference>